<comment type="caution">
    <text evidence="2">The sequence shown here is derived from an EMBL/GenBank/DDBJ whole genome shotgun (WGS) entry which is preliminary data.</text>
</comment>
<dbReference type="InterPro" id="IPR022617">
    <property type="entry name" value="Rad60/SUMO-like_dom"/>
</dbReference>
<dbReference type="AlphaFoldDB" id="A0A835ZAZ7"/>
<feature type="domain" description="Ubiquitin-like" evidence="1">
    <location>
        <begin position="1"/>
        <end position="58"/>
    </location>
</feature>
<proteinExistence type="predicted"/>
<name>A0A835ZAZ7_9STRA</name>
<feature type="non-terminal residue" evidence="2">
    <location>
        <position position="1"/>
    </location>
</feature>
<evidence type="ECO:0000259" key="1">
    <source>
        <dbReference type="PROSITE" id="PS50053"/>
    </source>
</evidence>
<dbReference type="PROSITE" id="PS50053">
    <property type="entry name" value="UBIQUITIN_2"/>
    <property type="match status" value="1"/>
</dbReference>
<dbReference type="InterPro" id="IPR029071">
    <property type="entry name" value="Ubiquitin-like_domsf"/>
</dbReference>
<dbReference type="PANTHER" id="PTHR10562">
    <property type="entry name" value="SMALL UBIQUITIN-RELATED MODIFIER"/>
    <property type="match status" value="1"/>
</dbReference>
<sequence length="84" mass="9193">QTTKMGKVFTAYASRKGLQVDQLRFMSDGKRIKAEDTPADCGLEDGDQLDCMMEAQGGFIMMEAQGESIMMEAQGGCSTEACRR</sequence>
<keyword evidence="3" id="KW-1185">Reference proteome</keyword>
<dbReference type="Proteomes" id="UP000664859">
    <property type="component" value="Unassembled WGS sequence"/>
</dbReference>
<protein>
    <recommendedName>
        <fullName evidence="1">Ubiquitin-like domain-containing protein</fullName>
    </recommendedName>
</protein>
<dbReference type="EMBL" id="JAFCMP010000046">
    <property type="protein sequence ID" value="KAG5189733.1"/>
    <property type="molecule type" value="Genomic_DNA"/>
</dbReference>
<dbReference type="SUPFAM" id="SSF54236">
    <property type="entry name" value="Ubiquitin-like"/>
    <property type="match status" value="1"/>
</dbReference>
<dbReference type="Pfam" id="PF11976">
    <property type="entry name" value="Rad60-SLD"/>
    <property type="match status" value="1"/>
</dbReference>
<gene>
    <name evidence="2" type="ORF">JKP88DRAFT_160681</name>
</gene>
<dbReference type="OrthoDB" id="442921at2759"/>
<dbReference type="CDD" id="cd01763">
    <property type="entry name" value="Ubl_SUMO_like"/>
    <property type="match status" value="1"/>
</dbReference>
<organism evidence="2 3">
    <name type="scientific">Tribonema minus</name>
    <dbReference type="NCBI Taxonomy" id="303371"/>
    <lineage>
        <taxon>Eukaryota</taxon>
        <taxon>Sar</taxon>
        <taxon>Stramenopiles</taxon>
        <taxon>Ochrophyta</taxon>
        <taxon>PX clade</taxon>
        <taxon>Xanthophyceae</taxon>
        <taxon>Tribonematales</taxon>
        <taxon>Tribonemataceae</taxon>
        <taxon>Tribonema</taxon>
    </lineage>
</organism>
<dbReference type="InterPro" id="IPR000626">
    <property type="entry name" value="Ubiquitin-like_dom"/>
</dbReference>
<evidence type="ECO:0000313" key="3">
    <source>
        <dbReference type="Proteomes" id="UP000664859"/>
    </source>
</evidence>
<dbReference type="Gene3D" id="3.10.20.90">
    <property type="entry name" value="Phosphatidylinositol 3-kinase Catalytic Subunit, Chain A, domain 1"/>
    <property type="match status" value="1"/>
</dbReference>
<evidence type="ECO:0000313" key="2">
    <source>
        <dbReference type="EMBL" id="KAG5189733.1"/>
    </source>
</evidence>
<reference evidence="2" key="1">
    <citation type="submission" date="2021-02" db="EMBL/GenBank/DDBJ databases">
        <title>First Annotated Genome of the Yellow-green Alga Tribonema minus.</title>
        <authorList>
            <person name="Mahan K.M."/>
        </authorList>
    </citation>
    <scope>NUCLEOTIDE SEQUENCE</scope>
    <source>
        <strain evidence="2">UTEX B ZZ1240</strain>
    </source>
</reference>
<accession>A0A835ZAZ7</accession>